<evidence type="ECO:0000256" key="2">
    <source>
        <dbReference type="ARBA" id="ARBA00022491"/>
    </source>
</evidence>
<dbReference type="Proteomes" id="UP000245887">
    <property type="component" value="Unassembled WGS sequence"/>
</dbReference>
<dbReference type="PANTHER" id="PTHR30055">
    <property type="entry name" value="HTH-TYPE TRANSCRIPTIONAL REGULATOR RUTR"/>
    <property type="match status" value="1"/>
</dbReference>
<dbReference type="Pfam" id="PF00440">
    <property type="entry name" value="TetR_N"/>
    <property type="match status" value="1"/>
</dbReference>
<evidence type="ECO:0000313" key="13">
    <source>
        <dbReference type="Proteomes" id="UP000245887"/>
    </source>
</evidence>
<evidence type="ECO:0000256" key="5">
    <source>
        <dbReference type="ARBA" id="ARBA00023163"/>
    </source>
</evidence>
<evidence type="ECO:0000256" key="4">
    <source>
        <dbReference type="ARBA" id="ARBA00023125"/>
    </source>
</evidence>
<proteinExistence type="inferred from homology"/>
<dbReference type="InterPro" id="IPR036271">
    <property type="entry name" value="Tet_transcr_reg_TetR-rel_C_sf"/>
</dbReference>
<reference evidence="11 13" key="2">
    <citation type="submission" date="2018-04" db="EMBL/GenBank/DDBJ databases">
        <title>Genomic Encyclopedia of Type Strains, Phase IV (KMG-IV): sequencing the most valuable type-strain genomes for metagenomic binning, comparative biology and taxonomic classification.</title>
        <authorList>
            <person name="Goeker M."/>
        </authorList>
    </citation>
    <scope>NUCLEOTIDE SEQUENCE [LARGE SCALE GENOMIC DNA]</scope>
    <source>
        <strain evidence="11 13">DSM 28688</strain>
    </source>
</reference>
<dbReference type="NCBIfam" id="NF001978">
    <property type="entry name" value="PRK00767.1"/>
    <property type="match status" value="1"/>
</dbReference>
<protein>
    <recommendedName>
        <fullName evidence="7">HTH-type transcriptional regulator BetI</fullName>
    </recommendedName>
</protein>
<dbReference type="GO" id="GO:0045892">
    <property type="term" value="P:negative regulation of DNA-templated transcription"/>
    <property type="evidence" value="ECO:0007669"/>
    <property type="project" value="UniProtKB-UniRule"/>
</dbReference>
<dbReference type="InterPro" id="IPR001647">
    <property type="entry name" value="HTH_TetR"/>
</dbReference>
<keyword evidence="4 7" id="KW-0238">DNA-binding</keyword>
<dbReference type="PANTHER" id="PTHR30055:SF234">
    <property type="entry name" value="HTH-TYPE TRANSCRIPTIONAL REGULATOR BETI"/>
    <property type="match status" value="1"/>
</dbReference>
<dbReference type="PROSITE" id="PS50977">
    <property type="entry name" value="HTH_TETR_2"/>
    <property type="match status" value="1"/>
</dbReference>
<dbReference type="UniPathway" id="UPA00529"/>
<evidence type="ECO:0000256" key="6">
    <source>
        <dbReference type="ARBA" id="ARBA00024936"/>
    </source>
</evidence>
<comment type="function">
    <text evidence="6">Repressor involved in the biosynthesis of the osmoprotectant glycine betaine. It represses transcription of the choline transporter BetT and the genes of BetAB involved in the synthesis of glycine betaine.</text>
</comment>
<comment type="pathway">
    <text evidence="1 7">Amine and polyamine biosynthesis; betaine biosynthesis via choline pathway [regulation].</text>
</comment>
<dbReference type="InterPro" id="IPR039538">
    <property type="entry name" value="BetI_C"/>
</dbReference>
<dbReference type="InterPro" id="IPR050109">
    <property type="entry name" value="HTH-type_TetR-like_transc_reg"/>
</dbReference>
<dbReference type="GO" id="GO:0019285">
    <property type="term" value="P:glycine betaine biosynthetic process from choline"/>
    <property type="evidence" value="ECO:0007669"/>
    <property type="project" value="UniProtKB-UniRule"/>
</dbReference>
<evidence type="ECO:0000256" key="1">
    <source>
        <dbReference type="ARBA" id="ARBA00004719"/>
    </source>
</evidence>
<dbReference type="EMBL" id="NMPM01000042">
    <property type="protein sequence ID" value="PAV25945.1"/>
    <property type="molecule type" value="Genomic_DNA"/>
</dbReference>
<keyword evidence="2 7" id="KW-0678">Repressor</keyword>
<dbReference type="EMBL" id="QEKQ01000005">
    <property type="protein sequence ID" value="PVY76262.1"/>
    <property type="molecule type" value="Genomic_DNA"/>
</dbReference>
<dbReference type="OrthoDB" id="7618612at2"/>
<dbReference type="RefSeq" id="WP_095610972.1">
    <property type="nucleotide sequence ID" value="NZ_NMPM01000042.1"/>
</dbReference>
<gene>
    <name evidence="7 10" type="primary">betI</name>
    <name evidence="11" type="ORF">C8D92_10515</name>
    <name evidence="10" type="ORF">CF392_08190</name>
</gene>
<sequence>MARTSIESIRRQELIDATLQVIEEHGFQATTIGKISQASGFSVGIVSHYFGGKQGLLEAAMRHLLSLLQRDLLRSLELRPNDPRSRLMAIVDANFAGAQTEMQSAKTWLAFWAQAIHQPELARLQRVNERRLTANLRFYLRQLIPADEVRDTAQTIAALIDGFWLRAALSEGRLRSSDAERLCRNYIDQALIRSTT</sequence>
<evidence type="ECO:0000259" key="9">
    <source>
        <dbReference type="PROSITE" id="PS50977"/>
    </source>
</evidence>
<dbReference type="NCBIfam" id="TIGR03384">
    <property type="entry name" value="betaine_BetI"/>
    <property type="match status" value="1"/>
</dbReference>
<dbReference type="SUPFAM" id="SSF48498">
    <property type="entry name" value="Tetracyclin repressor-like, C-terminal domain"/>
    <property type="match status" value="1"/>
</dbReference>
<dbReference type="InterPro" id="IPR009057">
    <property type="entry name" value="Homeodomain-like_sf"/>
</dbReference>
<evidence type="ECO:0000256" key="3">
    <source>
        <dbReference type="ARBA" id="ARBA00023015"/>
    </source>
</evidence>
<dbReference type="SUPFAM" id="SSF46689">
    <property type="entry name" value="Homeodomain-like"/>
    <property type="match status" value="1"/>
</dbReference>
<keyword evidence="5 7" id="KW-0804">Transcription</keyword>
<feature type="DNA-binding region" description="H-T-H motif" evidence="7 8">
    <location>
        <begin position="31"/>
        <end position="50"/>
    </location>
</feature>
<comment type="caution">
    <text evidence="10">The sequence shown here is derived from an EMBL/GenBank/DDBJ whole genome shotgun (WGS) entry which is preliminary data.</text>
</comment>
<evidence type="ECO:0000256" key="7">
    <source>
        <dbReference type="HAMAP-Rule" id="MF_00768"/>
    </source>
</evidence>
<accession>A0A2A2I494</accession>
<reference evidence="10 12" key="1">
    <citation type="submission" date="2017-07" db="EMBL/GenBank/DDBJ databases">
        <title>Tamlnaduibacter salinus (Mi-7) genome sequencing.</title>
        <authorList>
            <person name="Verma A."/>
            <person name="Krishnamurthi S."/>
        </authorList>
    </citation>
    <scope>NUCLEOTIDE SEQUENCE [LARGE SCALE GENOMIC DNA]</scope>
    <source>
        <strain evidence="10 12">Mi-7</strain>
    </source>
</reference>
<evidence type="ECO:0000313" key="12">
    <source>
        <dbReference type="Proteomes" id="UP000218332"/>
    </source>
</evidence>
<dbReference type="AlphaFoldDB" id="A0A2A2I494"/>
<evidence type="ECO:0000313" key="10">
    <source>
        <dbReference type="EMBL" id="PAV25945.1"/>
    </source>
</evidence>
<dbReference type="GO" id="GO:0003700">
    <property type="term" value="F:DNA-binding transcription factor activity"/>
    <property type="evidence" value="ECO:0007669"/>
    <property type="project" value="UniProtKB-UniRule"/>
</dbReference>
<comment type="function">
    <text evidence="7">Repressor involved in choline regulation of the bet genes.</text>
</comment>
<feature type="domain" description="HTH tetR-type" evidence="9">
    <location>
        <begin position="8"/>
        <end position="68"/>
    </location>
</feature>
<dbReference type="GO" id="GO:0000976">
    <property type="term" value="F:transcription cis-regulatory region binding"/>
    <property type="evidence" value="ECO:0007669"/>
    <property type="project" value="TreeGrafter"/>
</dbReference>
<keyword evidence="3 7" id="KW-0805">Transcription regulation</keyword>
<dbReference type="Proteomes" id="UP000218332">
    <property type="component" value="Unassembled WGS sequence"/>
</dbReference>
<organism evidence="10 12">
    <name type="scientific">Tamilnaduibacter salinus</name>
    <dbReference type="NCBI Taxonomy" id="1484056"/>
    <lineage>
        <taxon>Bacteria</taxon>
        <taxon>Pseudomonadati</taxon>
        <taxon>Pseudomonadota</taxon>
        <taxon>Gammaproteobacteria</taxon>
        <taxon>Pseudomonadales</taxon>
        <taxon>Marinobacteraceae</taxon>
        <taxon>Tamilnaduibacter</taxon>
    </lineage>
</organism>
<name>A0A2A2I494_9GAMM</name>
<dbReference type="Gene3D" id="1.10.357.10">
    <property type="entry name" value="Tetracycline Repressor, domain 2"/>
    <property type="match status" value="1"/>
</dbReference>
<evidence type="ECO:0000313" key="11">
    <source>
        <dbReference type="EMBL" id="PVY76262.1"/>
    </source>
</evidence>
<dbReference type="PRINTS" id="PR00455">
    <property type="entry name" value="HTHTETR"/>
</dbReference>
<dbReference type="InterPro" id="IPR017757">
    <property type="entry name" value="Tscrpt_rep_BetI"/>
</dbReference>
<evidence type="ECO:0000256" key="8">
    <source>
        <dbReference type="PROSITE-ProRule" id="PRU00335"/>
    </source>
</evidence>
<keyword evidence="12" id="KW-1185">Reference proteome</keyword>
<dbReference type="Pfam" id="PF13977">
    <property type="entry name" value="TetR_C_6"/>
    <property type="match status" value="1"/>
</dbReference>
<dbReference type="HAMAP" id="MF_00768">
    <property type="entry name" value="HTH_type_BetI"/>
    <property type="match status" value="1"/>
</dbReference>